<comment type="pathway">
    <text evidence="2">Protein modification; protein glycosylation.</text>
</comment>
<evidence type="ECO:0000256" key="4">
    <source>
        <dbReference type="ARBA" id="ARBA00022692"/>
    </source>
</evidence>
<keyword evidence="6 10" id="KW-1133">Transmembrane helix</keyword>
<dbReference type="PANTHER" id="PTHR13117">
    <property type="entry name" value="ENDOPLASMIC RETICULUM MULTISPAN TRANSMEMBRANE PROTEIN-RELATED"/>
    <property type="match status" value="1"/>
</dbReference>
<feature type="transmembrane region" description="Helical" evidence="10">
    <location>
        <begin position="593"/>
        <end position="615"/>
    </location>
</feature>
<feature type="transmembrane region" description="Helical" evidence="10">
    <location>
        <begin position="285"/>
        <end position="306"/>
    </location>
</feature>
<keyword evidence="5 10" id="KW-0256">Endoplasmic reticulum</keyword>
<feature type="transmembrane region" description="Helical" evidence="10">
    <location>
        <begin position="390"/>
        <end position="410"/>
    </location>
</feature>
<evidence type="ECO:0000256" key="1">
    <source>
        <dbReference type="ARBA" id="ARBA00004477"/>
    </source>
</evidence>
<accession>A0AAF0EVM2</accession>
<comment type="similarity">
    <text evidence="3 10">Belongs to the RFT1 family.</text>
</comment>
<keyword evidence="10" id="KW-0813">Transport</keyword>
<dbReference type="Proteomes" id="UP001219933">
    <property type="component" value="Chromosome 3"/>
</dbReference>
<organism evidence="11 12">
    <name type="scientific">Malassezia cuniculi</name>
    <dbReference type="NCBI Taxonomy" id="948313"/>
    <lineage>
        <taxon>Eukaryota</taxon>
        <taxon>Fungi</taxon>
        <taxon>Dikarya</taxon>
        <taxon>Basidiomycota</taxon>
        <taxon>Ustilaginomycotina</taxon>
        <taxon>Malasseziomycetes</taxon>
        <taxon>Malasseziales</taxon>
        <taxon>Malasseziaceae</taxon>
        <taxon>Malassezia</taxon>
    </lineage>
</organism>
<evidence type="ECO:0000256" key="7">
    <source>
        <dbReference type="ARBA" id="ARBA00023136"/>
    </source>
</evidence>
<proteinExistence type="inferred from homology"/>
<dbReference type="PANTHER" id="PTHR13117:SF5">
    <property type="entry name" value="PROTEIN RFT1 HOMOLOG"/>
    <property type="match status" value="1"/>
</dbReference>
<comment type="subcellular location">
    <subcellularLocation>
        <location evidence="1 10">Endoplasmic reticulum membrane</location>
        <topology evidence="1 10">Multi-pass membrane protein</topology>
    </subcellularLocation>
</comment>
<evidence type="ECO:0000256" key="8">
    <source>
        <dbReference type="ARBA" id="ARBA00044793"/>
    </source>
</evidence>
<protein>
    <recommendedName>
        <fullName evidence="8 10">Man(5)GlcNAc(2)-PP-dolichol translocation protein RFT1</fullName>
    </recommendedName>
</protein>
<feature type="transmembrane region" description="Helical" evidence="10">
    <location>
        <begin position="733"/>
        <end position="754"/>
    </location>
</feature>
<dbReference type="EMBL" id="CP119879">
    <property type="protein sequence ID" value="WFD35507.1"/>
    <property type="molecule type" value="Genomic_DNA"/>
</dbReference>
<feature type="transmembrane region" description="Helical" evidence="10">
    <location>
        <begin position="312"/>
        <end position="330"/>
    </location>
</feature>
<comment type="function">
    <text evidence="9 10">Intramembrane glycolipid transporter that operates in the biosynthetic pathway of dolichol-linked oligosaccharides, the glycan precursors employed in protein asparagine (N)-glycosylation. The sequential addition of sugars to dolichol pyrophosphate produces dolichol-linked oligosaccharides containing fourteen sugars, including two GlcNAcs, nine mannoses and three glucoses. Once assembled, the oligosaccharide is transferred from the lipid to nascent proteins by oligosaccharyltransferases. The assembly of dolichol-linked oligosaccharides begins on the cytosolic side of the endoplasmic reticulum membrane and finishes in its lumen. RFT1 could mediate the translocation of the cytosolically oriented intermediate DolPP-GlcNAc2Man5, produced by ALG11, into the ER lumen where dolichol-linked oligosaccharides assembly continues. However, the intramembrane lipid transporter activity could not be confirmed in vitro.</text>
</comment>
<evidence type="ECO:0000256" key="5">
    <source>
        <dbReference type="ARBA" id="ARBA00022824"/>
    </source>
</evidence>
<dbReference type="GO" id="GO:0005789">
    <property type="term" value="C:endoplasmic reticulum membrane"/>
    <property type="evidence" value="ECO:0007669"/>
    <property type="project" value="UniProtKB-SubCell"/>
</dbReference>
<reference evidence="11" key="1">
    <citation type="submission" date="2023-03" db="EMBL/GenBank/DDBJ databases">
        <title>Mating type loci evolution in Malassezia.</title>
        <authorList>
            <person name="Coelho M.A."/>
        </authorList>
    </citation>
    <scope>NUCLEOTIDE SEQUENCE</scope>
    <source>
        <strain evidence="11">CBS 11721</strain>
    </source>
</reference>
<feature type="transmembrane region" description="Helical" evidence="10">
    <location>
        <begin position="431"/>
        <end position="453"/>
    </location>
</feature>
<dbReference type="AlphaFoldDB" id="A0AAF0EVM2"/>
<evidence type="ECO:0000313" key="12">
    <source>
        <dbReference type="Proteomes" id="UP001219933"/>
    </source>
</evidence>
<feature type="transmembrane region" description="Helical" evidence="10">
    <location>
        <begin position="350"/>
        <end position="370"/>
    </location>
</feature>
<keyword evidence="7 10" id="KW-0472">Membrane</keyword>
<sequence length="799" mass="84770">MSTVWRVDQSLGLSSSLARHAVPRERRFLVALEWRRTLLGMLRKGGGDGDGDGDGDGGSGVSLATCLAIAYACHAPYVLSAPHAPQYTQPFRSTVQVCADEAARVSSGAGGNSRFADLLRDARVAQFVVEAFSLLLGDQADVDHLGKFSPDAIIAGKLNEHIGSLIDTAQKRKLSLAEWRRLHTNPQKISSDVEGTLMRIGEHNAGVVPCLVLANYDAVSAQFFVELGKSYGQKDIVEAKHLLAGLLRSEHAQDIQEHLLPSYFHEYIETRKLWDMGEAPDEDVAVLYLMILGVRLVTFVLNQLLVRSTLPAVYGAANVQLELVLSVVVFTARDSIRSVALRKPRQTHDLVLAAVPAGALAAACTSVWYLRALVPPELAAYGPTLAVSVGLYYVGAVFELAAEPFLLTLVGRDSFVGVRVAMEAAGVLGRACATAVLLTSFGLAALTRFFGAWGMQGTPAALSLAAYGVGKAVYGLAMCAAAFVGAARSVGVRSALHAYVPQWRVDGETRSLASYTLLQSLTKQTLAEGDKLAVAQLAPLSEQGGYALASNYGSLVARILFQPVEESARLFFAGAPRVADSAQLLHNLLRGHVLFALALLTFGPPLSHVALIVLAGQAWAFGADGAPSAASRILARYCYYLPVMGINGVVEAYMQSVAPPAALARYSYVLFGSSAAFVAVLWVLRRFIAAEDALIAANACSLGVRAAASWAWTRWHMRQTDREAAARVGAGAIMPRASVLAAFALAAALLRQVAAPVGLADIRALAARAFRTDDVVCHMATATVGGLLLVGSAMYVCGI</sequence>
<name>A0AAF0EVM2_9BASI</name>
<feature type="transmembrane region" description="Helical" evidence="10">
    <location>
        <begin position="666"/>
        <end position="684"/>
    </location>
</feature>
<dbReference type="Pfam" id="PF04506">
    <property type="entry name" value="Rft-1"/>
    <property type="match status" value="1"/>
</dbReference>
<evidence type="ECO:0000256" key="9">
    <source>
        <dbReference type="ARBA" id="ARBA00045912"/>
    </source>
</evidence>
<keyword evidence="12" id="KW-1185">Reference proteome</keyword>
<dbReference type="InterPro" id="IPR007594">
    <property type="entry name" value="RFT1"/>
</dbReference>
<evidence type="ECO:0000256" key="3">
    <source>
        <dbReference type="ARBA" id="ARBA00010288"/>
    </source>
</evidence>
<evidence type="ECO:0000256" key="6">
    <source>
        <dbReference type="ARBA" id="ARBA00022989"/>
    </source>
</evidence>
<evidence type="ECO:0000313" key="11">
    <source>
        <dbReference type="EMBL" id="WFD35507.1"/>
    </source>
</evidence>
<evidence type="ECO:0000256" key="10">
    <source>
        <dbReference type="RuleBase" id="RU365067"/>
    </source>
</evidence>
<keyword evidence="4 10" id="KW-0812">Transmembrane</keyword>
<evidence type="ECO:0000256" key="2">
    <source>
        <dbReference type="ARBA" id="ARBA00004922"/>
    </source>
</evidence>
<feature type="transmembrane region" description="Helical" evidence="10">
    <location>
        <begin position="465"/>
        <end position="487"/>
    </location>
</feature>
<gene>
    <name evidence="11" type="primary">RFT1</name>
    <name evidence="11" type="ORF">MCUN1_002365</name>
</gene>
<dbReference type="GO" id="GO:0006488">
    <property type="term" value="P:dolichol-linked oligosaccharide biosynthetic process"/>
    <property type="evidence" value="ECO:0007669"/>
    <property type="project" value="InterPro"/>
</dbReference>
<feature type="transmembrane region" description="Helical" evidence="10">
    <location>
        <begin position="775"/>
        <end position="796"/>
    </location>
</feature>
<dbReference type="GO" id="GO:0034203">
    <property type="term" value="P:glycolipid translocation"/>
    <property type="evidence" value="ECO:0007669"/>
    <property type="project" value="TreeGrafter"/>
</dbReference>